<keyword evidence="6" id="KW-0067">ATP-binding</keyword>
<gene>
    <name evidence="6" type="ORF">BpJC7_28670</name>
</gene>
<evidence type="ECO:0000256" key="2">
    <source>
        <dbReference type="PROSITE-ProRule" id="PRU00325"/>
    </source>
</evidence>
<dbReference type="InterPro" id="IPR049730">
    <property type="entry name" value="SNF2/RAD54-like_C"/>
</dbReference>
<dbReference type="Gene3D" id="3.40.50.300">
    <property type="entry name" value="P-loop containing nucleotide triphosphate hydrolases"/>
    <property type="match status" value="1"/>
</dbReference>
<dbReference type="CDD" id="cd18793">
    <property type="entry name" value="SF2_C_SNF"/>
    <property type="match status" value="1"/>
</dbReference>
<dbReference type="InterPro" id="IPR027417">
    <property type="entry name" value="P-loop_NTPase"/>
</dbReference>
<dbReference type="AlphaFoldDB" id="A0A5J4JR27"/>
<dbReference type="EMBL" id="BKZQ01000054">
    <property type="protein sequence ID" value="GER71564.1"/>
    <property type="molecule type" value="Genomic_DNA"/>
</dbReference>
<evidence type="ECO:0000259" key="4">
    <source>
        <dbReference type="PROSITE" id="PS51192"/>
    </source>
</evidence>
<reference evidence="6 7" key="1">
    <citation type="submission" date="2019-09" db="EMBL/GenBank/DDBJ databases">
        <title>Draft genome sequence of Bacillus sp. JC-7.</title>
        <authorList>
            <person name="Tanaka N."/>
            <person name="Shiwa Y."/>
            <person name="Fujita N."/>
            <person name="Tanasupawat S."/>
        </authorList>
    </citation>
    <scope>NUCLEOTIDE SEQUENCE [LARGE SCALE GENOMIC DNA]</scope>
    <source>
        <strain evidence="6 7">JC-7</strain>
    </source>
</reference>
<dbReference type="GO" id="GO:0005524">
    <property type="term" value="F:ATP binding"/>
    <property type="evidence" value="ECO:0007669"/>
    <property type="project" value="InterPro"/>
</dbReference>
<keyword evidence="2" id="KW-0862">Zinc</keyword>
<evidence type="ECO:0000256" key="1">
    <source>
        <dbReference type="ARBA" id="ARBA00022801"/>
    </source>
</evidence>
<dbReference type="SMART" id="SM00487">
    <property type="entry name" value="DEXDc"/>
    <property type="match status" value="1"/>
</dbReference>
<dbReference type="InterPro" id="IPR038718">
    <property type="entry name" value="SNF2-like_sf"/>
</dbReference>
<comment type="caution">
    <text evidence="6">The sequence shown here is derived from an EMBL/GenBank/DDBJ whole genome shotgun (WGS) entry which is preliminary data.</text>
</comment>
<keyword evidence="1" id="KW-0378">Hydrolase</keyword>
<keyword evidence="6" id="KW-0347">Helicase</keyword>
<name>A0A5J4JR27_9BACI</name>
<dbReference type="Gene3D" id="3.40.50.10810">
    <property type="entry name" value="Tandem AAA-ATPase domain"/>
    <property type="match status" value="1"/>
</dbReference>
<feature type="domain" description="Helicase C-terminal" evidence="5">
    <location>
        <begin position="913"/>
        <end position="1070"/>
    </location>
</feature>
<dbReference type="Pfam" id="PF08455">
    <property type="entry name" value="SNF2_assoc"/>
    <property type="match status" value="1"/>
</dbReference>
<dbReference type="RefSeq" id="WP_371862195.1">
    <property type="nucleotide sequence ID" value="NZ_BKZQ01000054.1"/>
</dbReference>
<sequence length="1080" mass="124794">MMLDEFSLSMQDIKGMHSSAVYRRGMSYYQQGRVKNLEFDDLFDRWTATVNGSEPYDVSITFEDGMFYPECSCPAFLQYGECKHEVAAMIAIADKRENSWPVIEDFLEMRKREKAEKFMDIFSGLQQIRVETSQRTAKRQLRVEYILKPTQIFYLNRRFYLTIEIKVGPERTYVVRSMKDFLGKVGRGLPHEFTKKFTYDPEEYYFAKEDKEIVDMLLEMFSTQQLYEYSIDQWRYSPNRDRELVVPPFMARQLVQKLSGRECKFEDGLDVYSPIVVRPANELPLSFELDEGAEGQNGFSLHLESLGDIILFGEYGLVFYEGIFYETAAEQLRLLKELVEFNAGGGDDVAIEKEQLSPFLSNVLPGLKRIGKVKIADTIQGRLVQPKLHTKIFMDEEDGRITLRIEHHYGTRVIDPFVRKEASDQDVILLRDLEKEQEIMTLIERSPLKYNGKQLYLDDDEEALYEFIVDILPKLEEAAEVYIAGRIKTYFQMNRYTPVTSVDIESDGNFLEVNFDMDGIDEEEIRNVLRSVVEKKRYYRLPNGAFVSLESEEFEHIGQLLGELNIPSRELRHGSLKVPLYRSLQVDELMKTRDKHAVKFGKAFRKLIQHLKNPEDMDFELPKGLKAKMRDYQVTGFQWFKSLAHYRLGGILADDMGLGKTLQSISYLLSEKETNPDEAPFLVVAPASLVYNWKSEIEKFAPGLKAEVMIGTPSERKAFFENGGLPDVLITSYPTLRQDIENYEKIKFDTMILDEVQAIKNYATKTAAAVRSVQAAKRFALSGTPIENSIDELWSIFQAVLPGFFPPQAEFRKMEQEKIARMVRPFILRRVKKDVLKVLPDKIETNHLSELTKPQKELYLAYLERIRQKTEKTLAEGDFNRNRIKILAGLTRLRQLCCHPSLFVENYRGESGKLEQLVELTQTAIENGKRLLIFSQFSSMLQLIRARLEEEGIDSFYLDGQTPSRDRVEMADRFNGGEKNVFLISLKAGGTGLNLTGADTVVLYDLWWNPAVEEQAAGRAHRIGQKNVVQIIRLMARGTIEEKIYELQQKKKELIEKVIQPGETMLNSLSEQEIRELLSM</sequence>
<evidence type="ECO:0000313" key="7">
    <source>
        <dbReference type="Proteomes" id="UP000391919"/>
    </source>
</evidence>
<dbReference type="InterPro" id="IPR001650">
    <property type="entry name" value="Helicase_C-like"/>
</dbReference>
<dbReference type="Pfam" id="PF00176">
    <property type="entry name" value="SNF2-rel_dom"/>
    <property type="match status" value="1"/>
</dbReference>
<dbReference type="SUPFAM" id="SSF52540">
    <property type="entry name" value="P-loop containing nucleoside triphosphate hydrolases"/>
    <property type="match status" value="2"/>
</dbReference>
<dbReference type="InterPro" id="IPR000330">
    <property type="entry name" value="SNF2_N"/>
</dbReference>
<dbReference type="GO" id="GO:0004386">
    <property type="term" value="F:helicase activity"/>
    <property type="evidence" value="ECO:0007669"/>
    <property type="project" value="UniProtKB-KW"/>
</dbReference>
<keyword evidence="2" id="KW-0863">Zinc-finger</keyword>
<dbReference type="PANTHER" id="PTHR10799">
    <property type="entry name" value="SNF2/RAD54 HELICASE FAMILY"/>
    <property type="match status" value="1"/>
</dbReference>
<evidence type="ECO:0000259" key="5">
    <source>
        <dbReference type="PROSITE" id="PS51194"/>
    </source>
</evidence>
<dbReference type="GO" id="GO:0016787">
    <property type="term" value="F:hydrolase activity"/>
    <property type="evidence" value="ECO:0007669"/>
    <property type="project" value="UniProtKB-KW"/>
</dbReference>
<evidence type="ECO:0000259" key="3">
    <source>
        <dbReference type="PROSITE" id="PS50966"/>
    </source>
</evidence>
<proteinExistence type="predicted"/>
<dbReference type="FunFam" id="3.40.50.300:FF:000533">
    <property type="entry name" value="Helicase, Snf2 family"/>
    <property type="match status" value="1"/>
</dbReference>
<keyword evidence="2" id="KW-0479">Metal-binding</keyword>
<keyword evidence="7" id="KW-1185">Reference proteome</keyword>
<feature type="domain" description="Helicase ATP-binding" evidence="4">
    <location>
        <begin position="641"/>
        <end position="803"/>
    </location>
</feature>
<accession>A0A5J4JR27</accession>
<dbReference type="InterPro" id="IPR014001">
    <property type="entry name" value="Helicase_ATP-bd"/>
</dbReference>
<dbReference type="PROSITE" id="PS50966">
    <property type="entry name" value="ZF_SWIM"/>
    <property type="match status" value="1"/>
</dbReference>
<dbReference type="SMART" id="SM00490">
    <property type="entry name" value="HELICc"/>
    <property type="match status" value="1"/>
</dbReference>
<protein>
    <submittedName>
        <fullName evidence="6">Helicase SNF2</fullName>
    </submittedName>
</protein>
<dbReference type="Pfam" id="PF00271">
    <property type="entry name" value="Helicase_C"/>
    <property type="match status" value="1"/>
</dbReference>
<dbReference type="PROSITE" id="PS51192">
    <property type="entry name" value="HELICASE_ATP_BIND_1"/>
    <property type="match status" value="1"/>
</dbReference>
<dbReference type="GO" id="GO:0008270">
    <property type="term" value="F:zinc ion binding"/>
    <property type="evidence" value="ECO:0007669"/>
    <property type="project" value="UniProtKB-KW"/>
</dbReference>
<dbReference type="Proteomes" id="UP000391919">
    <property type="component" value="Unassembled WGS sequence"/>
</dbReference>
<dbReference type="InterPro" id="IPR013663">
    <property type="entry name" value="Helicase_SWF/SNF/SWI_bac"/>
</dbReference>
<evidence type="ECO:0000313" key="6">
    <source>
        <dbReference type="EMBL" id="GER71564.1"/>
    </source>
</evidence>
<feature type="domain" description="SWIM-type" evidence="3">
    <location>
        <begin position="56"/>
        <end position="93"/>
    </location>
</feature>
<keyword evidence="6" id="KW-0547">Nucleotide-binding</keyword>
<dbReference type="InterPro" id="IPR007527">
    <property type="entry name" value="Znf_SWIM"/>
</dbReference>
<dbReference type="PROSITE" id="PS51194">
    <property type="entry name" value="HELICASE_CTER"/>
    <property type="match status" value="1"/>
</dbReference>
<organism evidence="6 7">
    <name type="scientific">Weizmannia acidilactici</name>
    <dbReference type="NCBI Taxonomy" id="2607726"/>
    <lineage>
        <taxon>Bacteria</taxon>
        <taxon>Bacillati</taxon>
        <taxon>Bacillota</taxon>
        <taxon>Bacilli</taxon>
        <taxon>Bacillales</taxon>
        <taxon>Bacillaceae</taxon>
        <taxon>Heyndrickxia</taxon>
    </lineage>
</organism>